<name>A0A2P7EAB7_9SYNE</name>
<keyword evidence="2" id="KW-1185">Reference proteome</keyword>
<comment type="caution">
    <text evidence="1">The sequence shown here is derived from an EMBL/GenBank/DDBJ whole genome shotgun (WGS) entry which is preliminary data.</text>
</comment>
<dbReference type="AlphaFoldDB" id="A0A2P7EAB7"/>
<evidence type="ECO:0000313" key="2">
    <source>
        <dbReference type="Proteomes" id="UP000240206"/>
    </source>
</evidence>
<dbReference type="Proteomes" id="UP000240206">
    <property type="component" value="Unassembled WGS sequence"/>
</dbReference>
<organism evidence="1 2">
    <name type="scientific">Synechococcus lacustris str. Tous</name>
    <dbReference type="NCBI Taxonomy" id="1910958"/>
    <lineage>
        <taxon>Bacteria</taxon>
        <taxon>Bacillati</taxon>
        <taxon>Cyanobacteriota</taxon>
        <taxon>Cyanophyceae</taxon>
        <taxon>Synechococcales</taxon>
        <taxon>Synechococcaceae</taxon>
        <taxon>Synechococcus</taxon>
    </lineage>
</organism>
<sequence length="76" mass="8792">MKVTVELSENEMAEILDFTGESKKGPAIRRLMEQALQQLHRAQIAQRFISGEWGVELEGFENDRECDRQRAQELAE</sequence>
<accession>A0A2P7EAB7</accession>
<dbReference type="RefSeq" id="WP_106501196.1">
    <property type="nucleotide sequence ID" value="NZ_PXVC01000247.1"/>
</dbReference>
<reference evidence="2" key="1">
    <citation type="submission" date="2018-03" db="EMBL/GenBank/DDBJ databases">
        <title>Ecological and genomic features of two cosmopolitan and abundant freshwater picocyanobacteria.</title>
        <authorList>
            <person name="Cabello-Yeves P.J."/>
            <person name="Picazo A."/>
            <person name="Camacho A."/>
            <person name="Callieri C."/>
            <person name="Rosselli R."/>
            <person name="Roda-Garcia J."/>
            <person name="Coutinho F.H."/>
            <person name="Rodriguez-Valera F."/>
        </authorList>
    </citation>
    <scope>NUCLEOTIDE SEQUENCE [LARGE SCALE GENOMIC DNA]</scope>
    <source>
        <strain evidence="2">Tous</strain>
    </source>
</reference>
<evidence type="ECO:0000313" key="1">
    <source>
        <dbReference type="EMBL" id="PSI00157.1"/>
    </source>
</evidence>
<evidence type="ECO:0008006" key="3">
    <source>
        <dbReference type="Google" id="ProtNLM"/>
    </source>
</evidence>
<protein>
    <recommendedName>
        <fullName evidence="3">DUF2191 domain-containing protein</fullName>
    </recommendedName>
</protein>
<proteinExistence type="predicted"/>
<gene>
    <name evidence="1" type="ORF">C7K08_14675</name>
</gene>
<dbReference type="EMBL" id="PXVC01000247">
    <property type="protein sequence ID" value="PSI00157.1"/>
    <property type="molecule type" value="Genomic_DNA"/>
</dbReference>